<dbReference type="AlphaFoldDB" id="A0AAU7KJB7"/>
<dbReference type="EMBL" id="CP098827">
    <property type="protein sequence ID" value="XBO71484.1"/>
    <property type="molecule type" value="Genomic_DNA"/>
</dbReference>
<gene>
    <name evidence="2" type="ORF">NFG58_01845</name>
</gene>
<accession>A0AAU7KJB7</accession>
<sequence length="328" mass="37288">MLMLSRVAENLYWMARYIERAEDTARLINVSSHLMLDMPYRQPLGWAAMVDITGGAEVFETLYDEPNDRNVVQFLCADRRYSGSILSALAQARENLRTTRDVVPREVWEEINQLYMTASAHADAGLGPGRRERFLKLVIRGCQTLIGLIEGTLSYGGSRTFMMLGRQLERADMITRIIDVRSANLLQRDSDEIRPFEHLQWMSVLKSLTAYQMYRQHVRCRVRATDVLRFLVQDSLFPRSVSRSLKDSIRALRSLPRHERALATATLVLADVAEADVRALVRSPEALHDFIDVLQQGFAELHTAIARTYFPTLDDLGDGELLAASDQA</sequence>
<dbReference type="RefSeq" id="WP_231498416.1">
    <property type="nucleotide sequence ID" value="NZ_CP098827.1"/>
</dbReference>
<dbReference type="InterPro" id="IPR007296">
    <property type="entry name" value="DUF403"/>
</dbReference>
<feature type="domain" description="DUF403" evidence="1">
    <location>
        <begin position="3"/>
        <end position="310"/>
    </location>
</feature>
<evidence type="ECO:0000313" key="2">
    <source>
        <dbReference type="EMBL" id="XBO71484.1"/>
    </source>
</evidence>
<proteinExistence type="predicted"/>
<dbReference type="PANTHER" id="PTHR34595">
    <property type="entry name" value="BLR5612 PROTEIN"/>
    <property type="match status" value="1"/>
</dbReference>
<protein>
    <submittedName>
        <fullName evidence="2">Alpha-E domain-containing protein</fullName>
    </submittedName>
</protein>
<dbReference type="Pfam" id="PF04168">
    <property type="entry name" value="Alpha-E"/>
    <property type="match status" value="1"/>
</dbReference>
<dbReference type="InterPro" id="IPR051680">
    <property type="entry name" value="ATP-dep_Glu-Cys_Ligase-2"/>
</dbReference>
<name>A0AAU7KJB7_9GAMM</name>
<evidence type="ECO:0000259" key="1">
    <source>
        <dbReference type="Pfam" id="PF04168"/>
    </source>
</evidence>
<reference evidence="2" key="1">
    <citation type="submission" date="2022-06" db="EMBL/GenBank/DDBJ databases">
        <title>A novel DMS-producing enzyme.</title>
        <authorList>
            <person name="Zhang Y."/>
        </authorList>
    </citation>
    <scope>NUCLEOTIDE SEQUENCE</scope>
    <source>
        <strain evidence="2">RT37</strain>
    </source>
</reference>
<organism evidence="2">
    <name type="scientific">Halomonas sp. RT37</name>
    <dbReference type="NCBI Taxonomy" id="2950872"/>
    <lineage>
        <taxon>Bacteria</taxon>
        <taxon>Pseudomonadati</taxon>
        <taxon>Pseudomonadota</taxon>
        <taxon>Gammaproteobacteria</taxon>
        <taxon>Oceanospirillales</taxon>
        <taxon>Halomonadaceae</taxon>
        <taxon>Halomonas</taxon>
    </lineage>
</organism>
<dbReference type="PANTHER" id="PTHR34595:SF7">
    <property type="entry name" value="SLL1039 PROTEIN"/>
    <property type="match status" value="1"/>
</dbReference>